<dbReference type="PROSITE" id="PS00675">
    <property type="entry name" value="SIGMA54_INTERACT_1"/>
    <property type="match status" value="1"/>
</dbReference>
<dbReference type="GO" id="GO:0030687">
    <property type="term" value="C:preribosome, large subunit precursor"/>
    <property type="evidence" value="ECO:0007669"/>
    <property type="project" value="TreeGrafter"/>
</dbReference>
<feature type="compositionally biased region" description="Basic and acidic residues" evidence="11">
    <location>
        <begin position="4451"/>
        <end position="4462"/>
    </location>
</feature>
<organism evidence="13 14">
    <name type="scientific">Thelephora terrestris</name>
    <dbReference type="NCBI Taxonomy" id="56493"/>
    <lineage>
        <taxon>Eukaryota</taxon>
        <taxon>Fungi</taxon>
        <taxon>Dikarya</taxon>
        <taxon>Basidiomycota</taxon>
        <taxon>Agaricomycotina</taxon>
        <taxon>Agaricomycetes</taxon>
        <taxon>Thelephorales</taxon>
        <taxon>Thelephoraceae</taxon>
        <taxon>Thelephora</taxon>
    </lineage>
</organism>
<comment type="caution">
    <text evidence="13">The sequence shown here is derived from an EMBL/GenBank/DDBJ whole genome shotgun (WGS) entry which is preliminary data.</text>
</comment>
<dbReference type="InterPro" id="IPR040848">
    <property type="entry name" value="AAA_lid_7"/>
</dbReference>
<protein>
    <recommendedName>
        <fullName evidence="4 10">Midasin</fullName>
    </recommendedName>
</protein>
<gene>
    <name evidence="13" type="ORF">BJ322DRAFT_1131035</name>
</gene>
<evidence type="ECO:0000256" key="9">
    <source>
        <dbReference type="ARBA" id="ARBA00023242"/>
    </source>
</evidence>
<feature type="compositionally biased region" description="Basic and acidic residues" evidence="11">
    <location>
        <begin position="4265"/>
        <end position="4277"/>
    </location>
</feature>
<evidence type="ECO:0000313" key="13">
    <source>
        <dbReference type="EMBL" id="KAF9778713.1"/>
    </source>
</evidence>
<dbReference type="InterPro" id="IPR003593">
    <property type="entry name" value="AAA+_ATPase"/>
</dbReference>
<dbReference type="FunFam" id="3.40.50.300:FF:001368">
    <property type="entry name" value="Midasin"/>
    <property type="match status" value="1"/>
</dbReference>
<keyword evidence="8 10" id="KW-0143">Chaperone</keyword>
<dbReference type="EMBL" id="WIUZ02000022">
    <property type="protein sequence ID" value="KAF9778713.1"/>
    <property type="molecule type" value="Genomic_DNA"/>
</dbReference>
<dbReference type="GO" id="GO:0016887">
    <property type="term" value="F:ATP hydrolysis activity"/>
    <property type="evidence" value="ECO:0007669"/>
    <property type="project" value="InterPro"/>
</dbReference>
<feature type="region of interest" description="Disordered" evidence="11">
    <location>
        <begin position="4586"/>
        <end position="4652"/>
    </location>
</feature>
<dbReference type="PIRSF" id="PIRSF010340">
    <property type="entry name" value="Midasin"/>
    <property type="match status" value="1"/>
</dbReference>
<sequence length="4973" mass="553245">MHPVKEAMGLKNPLKMNLGRQTRSLSEKLGTNSQLASHIQSITSVRELLDALSKLLATPAFTLLVAHEFRPILFDLCARWLRVGGRTDEIFTALCLLLEPHPELFPILYAFLNETYGSNGPLNYLEDQTPSEDQPRLHFLLLSYYRILQANRTLPKHFSWPISTLATIFTAPEIDSGARLLAIRCYFLQSAMGEAERIKLEQRYVGDVGTVDCPISYSVNTEGSIYALDGWVLPAVEAIRIADFWKQPTEDVPDYYCETEETVGSFSEGDLSPFTVNVSGILLLRESLSPSPPSGLTQTESAKVALRELALLHSLRQPALLTSPPSSGKSLLIHHLSSLLHPRSKNHVVTIHLADTSLDPRSLLGSHISSTTRPGTFGWKEGVLVKAMKQGKWVMFKDIDRASNDVLGVIKPLVESLGPGNWIGGRGKLTVSGHGVITAHDSFAIFATRSTLSRDGKHPRSVFFGSHKFAEIVISSPSQTEVEQIMNNKFPRLSGRTSRAITRLWQDMCTTANDFPSLGRGIGIRELERFSARIERLVPPPGDEMEVDNDDEDMLLSTIFTHVNLREEIFLHARDVFFGMGALTASARQFLEQAADVAGHHLCLSSERRAAITHSRVPEFDIERDVNGRNTAVRVDRTRLLANPGTDILQPNSRPFAMHKPATRLIGRLANSILLGEPILLTGETGTGKTSIVTHLASVLRKELISLNLSQQTESSDILGGFKPIDARVPGVKLYETFVRLFGATLSSKKNPKFQESVRKAVLEGKWKRAVALWTEAIKIAKGKLRARIVNESRGDQLNADQQGPRKRPRVEEANESVTEMDWEEFEQELRAFDVQHVQGKGKFAFAFVEGPLVKALRSGDWILLDEINLASAETLECISSLLQSDTSSITLTEQGSLEPVPRHPDFRIFACMNPATDVGKKDLPANLRSRFMEIDVQSPDADRDTLLSIIEKYIGHCTVGDKGAIMDVADFYTAVKKLSDQRKIADGENRRPHYSMRTLARSLMWASDATNSFGLRRALWEGCLMAFTMTLDSSSAEVLTVLARKHILANVKNLGSLLARQPVPPPGTDNFIKIGPFYLARGPLPSDPAEEHIITPSVEKKLVGLARIVASRRFPVLIEGPTSTGKTSSIEYLAKRTGHRFVRINNHEHTDIQEYLGTYVSDPTTGKLIFQDGLLVRALRRGEWIVLDELNLAPTDVLEALNRLLDDNRELVIPETQEVVRPHPGFLLFATQNPPGLYGGRKVLSRAFRNRFLEVYFDDLPQAELETILCQRCRIAPSYAQRIVRVFQELAKRRQSTRVFESKRGFATLRDLFRWAGRDALGYQRLAENGYMLLAERARRAEDKAVVKEVIETELNVRIDVDKLYGLHLSDAEFSELLGRDLPTTHIIWTSSMRRLYTLVSRALQSNEPVLLVGETGCGKTSVCQMYADAESRTLYSVNCHQNTETADLIGALRPVRNRAALEAEASQEATGILTDLGVDHIPNDTQAIQKAIASAQKLVPLAPASAQALQDILLKFRRLSAMFEWHDGPLIHAMTVGGVFLLDEISLADDSVLERLNSVLEPNRTIVLAERGGESADTASIGGADGFQIVATMNPGGDYGKKELSPAMRNRFTEIWVPSIDQRTDLETIADGSWKHDELRSFTQPLLDFVEWLAVQASDRSIIALRDILAWIAFSNTVHEQGTLSVGEIFHQAACMTYIDGIGAFPQFSSFTFESLGRLKQSASQELQRLVPLANPNDLGFSLRNSNETIQIGPFSVRKGNTSGIQPSFNFGAPTTLSNAMRVVRACQLTKPILLEGSPGVGKTSLITALASVAGQVLSRINLSDQTDLIDLFGSDLPVEGGAPGQFAWRDADFLRALQEGHWVLLDEMNLAPQAVLEGLNSVLDHRGTVYIPELGRSFQKHPSFRIFAAQNPQSQGGGRKGLPKSFVNRFTKVYVEELNPEDQLLISRHLFPDYPVEWLKGIITFNSRLNEEIVQKKSFAREGGPWEFNLRDLIRWGSLLKNNGRFAHPSEYLHTLYLHRFRNTDDREKVVRIFTQSFPIQSTFPAPHPSISPSYLQIGSHLSTRKNSCPHQPLPPLSLSNLKYLDTIATCSSRGWLVILTGERSSGKSGLLRILASLSGNVLQEIAINPATDITDILGGFEQVDVNTRLDGLRHKFYALVDELTRCSDFIGGNILAQLLDKGIWTDNYRDSMKRLEHLISGLPTLQSTALDQAKEDLLTSVRSLLLSAATQGRFEWVDGPLVQALKLGHWVVLDGANLCGPSVLDRLNSLCEAGGVLMLNERGSVNGGIEVIRPHSNFRLFMVIDPQHGELSRAMRNRGVEVALIDSPPRPANPMQDLSKVQAFRLGLTSTRVDLAGPNHDARLITQDCIHATLLSQSVSLAFAHNSEEASLHFITRTTPSACLPYAIRFWEESLFSGQPSSSSIVRSTLQSLHESSISPLFLRLRQRLCRKWNIPSDFLSFQPQIVTLNSLPCFVFETEDADNRSYTMQVIGLLNLLVELQVGKIASLERDVSTMAPELGQPQIVDEVLALMNSVQETAGIVLEAHSTADPATVATMVQILQFSKYLSGFVQDRQIEYSAVGIMVRWISEALKTPPPGSERVVVLAKKLDSFFRLSSGRGFYDIWNAFLTDVTPPTTDQSLEVLEKVCSIGGNTGFRSLAFQFAALCTLPAALSDHELKIVQDLKGKFQKLLVSSPRSSPPTVSTSSFWLAQLNVLRTVGYTGNSAPSNFAIGYTKELLALIVQDSTQPLQNVLALQQLSWATSSFQSGVPYVIRAQMQWLVSAWKMEGSAQDFDLPVVTRDAVTVCDLSGVTLSQMAQYASTMDAQLKLAVSSLRIRTSRKTSLTGFLMQAIIMLLSSLRNKPQDLCDLLQTLSNIPDLGTSESVGDLLDVVLTAQHDCLDQSHVAALVEALTQLRRNNSSLREIGLAWIAFSKLVISTYVPDIPLDPLAAQRCTIGFWKAAEEQTRSQLSLHVQHEKHQSGSNSNVVIRFLEAQLLDIEERLAIASTGRHWNRDTERLGMYWTEVSKFVSQVLFVFDDYSAPPVGAVPRKFSTREEMFQDTLSGFCHRLETAYPEYNDISTPIIWAIFHMKLGVRLAFTQPSSSSLPVALSKALIHVPSILKTETLIDSTVARQLDRSTPLHLGLSAISLEISSGVDRKSLSLHTVKLYDLLVGLWLADREKEEASRTSATSLYRTKKLPSSEEEEEAEFLTLFPDFSDLIEGDDSPHPTSPPKTPSLLTPSGTEFLQVHRMLVTTTPGTGFSSFQRLGRDYFSGFLRENLFQLDHSLDDIGIPYRSLLLQDRLTWLRQPGDKGGFYHEPNAHEASRATPIVQSLRDRLSQLIAEWPDQMVLRHLLDTCDMVLALPLTDPLPRILASLERLLLQTDDWEMYANRENTLAQFRQNLIELIVDWRRLELACWKSLLETERTNFVSGVADWWFQMYETLIRGSYAAAEQSLSDDSALSKYLDSVVPLIDQFVHTSPLGQFTARVQLLHDLEHHLHILSQQDEVFRHVDFGRIARILHHTRNHYLQFSATVEERFSKDRSAQEGEIQGFIKLASWRDINVRALQQSARKTHHQLYKSIHKFREILRQPVNDLFGIASPSDPERKLASLESHLTPTGGISTAPSFPDVPTWSVRVRRLSEISHTFTRFDHLLSRDLRKFIENSSPEHIETLAIDLILTSEDLSRETVSSSLPKEKREKGFKALLVRKKKAFSDYLRELKRSGLSSNVKPGVLSQIRSQRWVREQPIISAPSHWTTWSTKGEDYFYRVVTLLGEIRLSAGKHHQDITSPEYQRAVGLLESAFYSSLASRSSLAAALEKAEVLQGFFHRLKELSQDKTIITCGNQVEPALRFAKDSCHRLKGALSEVNDGISSLQQTASWDDFDIVRTTLGSSCATAESITQAIRQVYDRATSTTPPVLLQEEVSVLSNVICQAEGISATLKDLAMDHAFTYHFVTPVSSWIDTVQWPHFDPPEIHPNPDSTATQLGLTVDTMLIDVQEVLKVATSKDPAEDPTTEDRFMTRGLSQVMKCTQSLNLDGITTHLQKLLGTLSSAPSHETPSAVGCILPFLERYLVFMDSQLLNHHYWTNALFKLTYISCSIMRRICNDGFCQPTPEGEEQEGEGKESADGVGMGEGTGKENVSEEIKEESQVEGLRNAEEEGNAEREKDGEEKAIEMSQDIGGELEDVEGQDEGEDDETGDESEIEDKAEDLDVNDPHAVDEKLWGDEQGKEPEDADDKLEKDHSSIQQQGNSEVVAKENEGKDKEGEGCEDQVEMAESDMQRDVPEVDEEQPGAQGAPIEDRIDEAETLDLPEDLQMGEDEGQKGDDDDGISDGDEGDLEEEAMRQDSLPDQEDVSISEEAAQENDEPDTSQIGKPGETDADDPDLNQKPDLTNPDLHGGAAQDYDGTAELSADANREDGQTGEESKRTRGGQAGENDEEQVARDVDDHEKDEQDEGGQGNDTGKDTSNLHPQGATTAAQLTSNPLRSLGDALKEVRRNLDQILESNDGSEPTSIPSTSQEPHQLQYSHPEDQDQDMEALGAAGEEEAARLKDLTLLDEAQPVTDTAPMEVDDTAVEGCQDQGPSSEPQLPRRVDAETGIGGGLTREQIADLSETATLGKHPSPDDQSRNGAPRPDEQVSEDVEVELRSWQANNYPPEGAQGIWRRYESLTHDLSYALCEQLRSILEPTQATRLKGDYRTGKRLNMKKIIPYIASEYTKDKIWLRRTKPSQREYQVLIALDDSRSMAESHSIHLAYQTLALVSRALSRLEVGEIGIAKFGQTVEVLHGFDNESGPFNDQAGANLLNAFRFNQKATDLLGLVETSLQVLEQARDRRSAKSASAADLWQLEIIVSDGVCQDMERIKTVLRKAEEQRVMIVFVILDSLHTHVQVGTSSATNAVQNSILTMQQGVVRKNANGVMEVKMERYLDLFPFEYYVVLRDVEALPEILSGTLKQFFERISEI</sequence>
<evidence type="ECO:0000256" key="4">
    <source>
        <dbReference type="ARBA" id="ARBA00017143"/>
    </source>
</evidence>
<dbReference type="PANTHER" id="PTHR48103">
    <property type="entry name" value="MIDASIN-RELATED"/>
    <property type="match status" value="1"/>
</dbReference>
<reference evidence="13" key="1">
    <citation type="journal article" date="2020" name="Nat. Commun.">
        <title>Large-scale genome sequencing of mycorrhizal fungi provides insights into the early evolution of symbiotic traits.</title>
        <authorList>
            <person name="Miyauchi S."/>
            <person name="Kiss E."/>
            <person name="Kuo A."/>
            <person name="Drula E."/>
            <person name="Kohler A."/>
            <person name="Sanchez-Garcia M."/>
            <person name="Morin E."/>
            <person name="Andreopoulos B."/>
            <person name="Barry K.W."/>
            <person name="Bonito G."/>
            <person name="Buee M."/>
            <person name="Carver A."/>
            <person name="Chen C."/>
            <person name="Cichocki N."/>
            <person name="Clum A."/>
            <person name="Culley D."/>
            <person name="Crous P.W."/>
            <person name="Fauchery L."/>
            <person name="Girlanda M."/>
            <person name="Hayes R.D."/>
            <person name="Keri Z."/>
            <person name="LaButti K."/>
            <person name="Lipzen A."/>
            <person name="Lombard V."/>
            <person name="Magnuson J."/>
            <person name="Maillard F."/>
            <person name="Murat C."/>
            <person name="Nolan M."/>
            <person name="Ohm R.A."/>
            <person name="Pangilinan J."/>
            <person name="Pereira M.F."/>
            <person name="Perotto S."/>
            <person name="Peter M."/>
            <person name="Pfister S."/>
            <person name="Riley R."/>
            <person name="Sitrit Y."/>
            <person name="Stielow J.B."/>
            <person name="Szollosi G."/>
            <person name="Zifcakova L."/>
            <person name="Stursova M."/>
            <person name="Spatafora J.W."/>
            <person name="Tedersoo L."/>
            <person name="Vaario L.M."/>
            <person name="Yamada A."/>
            <person name="Yan M."/>
            <person name="Wang P."/>
            <person name="Xu J."/>
            <person name="Bruns T."/>
            <person name="Baldrian P."/>
            <person name="Vilgalys R."/>
            <person name="Dunand C."/>
            <person name="Henrissat B."/>
            <person name="Grigoriev I.V."/>
            <person name="Hibbett D."/>
            <person name="Nagy L.G."/>
            <person name="Martin F.M."/>
        </authorList>
    </citation>
    <scope>NUCLEOTIDE SEQUENCE</scope>
    <source>
        <strain evidence="13">UH-Tt-Lm1</strain>
    </source>
</reference>
<dbReference type="GO" id="GO:0005524">
    <property type="term" value="F:ATP binding"/>
    <property type="evidence" value="ECO:0007669"/>
    <property type="project" value="UniProtKB-KW"/>
</dbReference>
<feature type="region of interest" description="Disordered" evidence="11">
    <location>
        <begin position="4123"/>
        <end position="4555"/>
    </location>
</feature>
<dbReference type="InterPro" id="IPR048617">
    <property type="entry name" value="MDN1_AAA_lid_4"/>
</dbReference>
<feature type="domain" description="VWFA" evidence="12">
    <location>
        <begin position="4745"/>
        <end position="4970"/>
    </location>
</feature>
<evidence type="ECO:0000256" key="5">
    <source>
        <dbReference type="ARBA" id="ARBA00022553"/>
    </source>
</evidence>
<keyword evidence="7 10" id="KW-0067">ATP-binding</keyword>
<dbReference type="CDD" id="cd00009">
    <property type="entry name" value="AAA"/>
    <property type="match status" value="2"/>
</dbReference>
<dbReference type="InterPro" id="IPR025662">
    <property type="entry name" value="Sigma_54_int_dom_ATP-bd_1"/>
</dbReference>
<accession>A0A9P6H4G8</accession>
<feature type="compositionally biased region" description="Basic and acidic residues" evidence="11">
    <location>
        <begin position="4224"/>
        <end position="4254"/>
    </location>
</feature>
<evidence type="ECO:0000256" key="8">
    <source>
        <dbReference type="ARBA" id="ARBA00023186"/>
    </source>
</evidence>
<dbReference type="GO" id="GO:0005730">
    <property type="term" value="C:nucleolus"/>
    <property type="evidence" value="ECO:0007669"/>
    <property type="project" value="UniProtKB-SubCell"/>
</dbReference>
<dbReference type="FunFam" id="3.40.50.300:FF:000712">
    <property type="entry name" value="Midasin"/>
    <property type="match status" value="1"/>
</dbReference>
<feature type="compositionally biased region" description="Polar residues" evidence="11">
    <location>
        <begin position="4476"/>
        <end position="4496"/>
    </location>
</feature>
<dbReference type="GO" id="GO:0005654">
    <property type="term" value="C:nucleoplasm"/>
    <property type="evidence" value="ECO:0007669"/>
    <property type="project" value="UniProtKB-SubCell"/>
</dbReference>
<feature type="compositionally biased region" description="Basic and acidic residues" evidence="11">
    <location>
        <begin position="4146"/>
        <end position="4184"/>
    </location>
</feature>
<dbReference type="FunFam" id="3.40.50.300:FF:000142">
    <property type="entry name" value="Midasin"/>
    <property type="match status" value="1"/>
</dbReference>
<feature type="compositionally biased region" description="Acidic residues" evidence="11">
    <location>
        <begin position="4312"/>
        <end position="4351"/>
    </location>
</feature>
<keyword evidence="14" id="KW-1185">Reference proteome</keyword>
<dbReference type="InterPro" id="IPR027417">
    <property type="entry name" value="P-loop_NTPase"/>
</dbReference>
<dbReference type="InterPro" id="IPR036465">
    <property type="entry name" value="vWFA_dom_sf"/>
</dbReference>
<evidence type="ECO:0000256" key="3">
    <source>
        <dbReference type="ARBA" id="ARBA00007188"/>
    </source>
</evidence>
<dbReference type="PANTHER" id="PTHR48103:SF2">
    <property type="entry name" value="MIDASIN"/>
    <property type="match status" value="1"/>
</dbReference>
<dbReference type="SMART" id="SM00382">
    <property type="entry name" value="AAA"/>
    <property type="match status" value="6"/>
</dbReference>
<feature type="region of interest" description="Disordered" evidence="11">
    <location>
        <begin position="796"/>
        <end position="816"/>
    </location>
</feature>
<dbReference type="SUPFAM" id="SSF53300">
    <property type="entry name" value="vWA-like"/>
    <property type="match status" value="1"/>
</dbReference>
<feature type="region of interest" description="Disordered" evidence="11">
    <location>
        <begin position="3229"/>
        <end position="3248"/>
    </location>
</feature>
<dbReference type="GO" id="GO:0000055">
    <property type="term" value="P:ribosomal large subunit export from nucleus"/>
    <property type="evidence" value="ECO:0007669"/>
    <property type="project" value="TreeGrafter"/>
</dbReference>
<comment type="function">
    <text evidence="10">Nuclear chaperone required for maturation and nuclear export of pre-60S ribosome subunits.</text>
</comment>
<dbReference type="InterPro" id="IPR012099">
    <property type="entry name" value="Midasin"/>
</dbReference>
<dbReference type="OrthoDB" id="5186at2759"/>
<comment type="similarity">
    <text evidence="3 10">Belongs to the midasin family.</text>
</comment>
<evidence type="ECO:0000313" key="14">
    <source>
        <dbReference type="Proteomes" id="UP000736335"/>
    </source>
</evidence>
<feature type="compositionally biased region" description="Polar residues" evidence="11">
    <location>
        <begin position="4514"/>
        <end position="4537"/>
    </location>
</feature>
<dbReference type="PROSITE" id="PS50234">
    <property type="entry name" value="VWFA"/>
    <property type="match status" value="1"/>
</dbReference>
<dbReference type="InterPro" id="IPR011704">
    <property type="entry name" value="ATPase_dyneun-rel_AAA"/>
</dbReference>
<dbReference type="Pfam" id="PF07728">
    <property type="entry name" value="AAA_5"/>
    <property type="match status" value="8"/>
</dbReference>
<keyword evidence="9 10" id="KW-0539">Nucleus</keyword>
<dbReference type="Pfam" id="PF17867">
    <property type="entry name" value="AAA_lid_7"/>
    <property type="match status" value="3"/>
</dbReference>
<reference evidence="13" key="2">
    <citation type="submission" date="2020-11" db="EMBL/GenBank/DDBJ databases">
        <authorList>
            <consortium name="DOE Joint Genome Institute"/>
            <person name="Kuo A."/>
            <person name="Miyauchi S."/>
            <person name="Kiss E."/>
            <person name="Drula E."/>
            <person name="Kohler A."/>
            <person name="Sanchez-Garcia M."/>
            <person name="Andreopoulos B."/>
            <person name="Barry K.W."/>
            <person name="Bonito G."/>
            <person name="Buee M."/>
            <person name="Carver A."/>
            <person name="Chen C."/>
            <person name="Cichocki N."/>
            <person name="Clum A."/>
            <person name="Culley D."/>
            <person name="Crous P.W."/>
            <person name="Fauchery L."/>
            <person name="Girlanda M."/>
            <person name="Hayes R."/>
            <person name="Keri Z."/>
            <person name="Labutti K."/>
            <person name="Lipzen A."/>
            <person name="Lombard V."/>
            <person name="Magnuson J."/>
            <person name="Maillard F."/>
            <person name="Morin E."/>
            <person name="Murat C."/>
            <person name="Nolan M."/>
            <person name="Ohm R."/>
            <person name="Pangilinan J."/>
            <person name="Pereira M."/>
            <person name="Perotto S."/>
            <person name="Peter M."/>
            <person name="Riley R."/>
            <person name="Sitrit Y."/>
            <person name="Stielow B."/>
            <person name="Szollosi G."/>
            <person name="Zifcakova L."/>
            <person name="Stursova M."/>
            <person name="Spatafora J.W."/>
            <person name="Tedersoo L."/>
            <person name="Vaario L.-M."/>
            <person name="Yamada A."/>
            <person name="Yan M."/>
            <person name="Wang P."/>
            <person name="Xu J."/>
            <person name="Bruns T."/>
            <person name="Baldrian P."/>
            <person name="Vilgalys R."/>
            <person name="Henrissat B."/>
            <person name="Grigoriev I.V."/>
            <person name="Hibbett D."/>
            <person name="Nagy L.G."/>
            <person name="Martin F.M."/>
        </authorList>
    </citation>
    <scope>NUCLEOTIDE SEQUENCE</scope>
    <source>
        <strain evidence="13">UH-Tt-Lm1</strain>
    </source>
</reference>
<comment type="subcellular location">
    <subcellularLocation>
        <location evidence="1">Nucleus</location>
        <location evidence="1">Nucleolus</location>
    </subcellularLocation>
    <subcellularLocation>
        <location evidence="2">Nucleus</location>
        <location evidence="2">Nucleoplasm</location>
    </subcellularLocation>
</comment>
<dbReference type="Pfam" id="PF17865">
    <property type="entry name" value="AAA_lid_5"/>
    <property type="match status" value="1"/>
</dbReference>
<dbReference type="GO" id="GO:0000027">
    <property type="term" value="P:ribosomal large subunit assembly"/>
    <property type="evidence" value="ECO:0007669"/>
    <property type="project" value="InterPro"/>
</dbReference>
<dbReference type="Pfam" id="PF21108">
    <property type="entry name" value="MDN1_4th"/>
    <property type="match status" value="1"/>
</dbReference>
<keyword evidence="6 10" id="KW-0547">Nucleotide-binding</keyword>
<dbReference type="InterPro" id="IPR041190">
    <property type="entry name" value="Midasin_AAA_lid_5"/>
</dbReference>
<evidence type="ECO:0000256" key="10">
    <source>
        <dbReference type="PIRNR" id="PIRNR010340"/>
    </source>
</evidence>
<dbReference type="InterPro" id="IPR002035">
    <property type="entry name" value="VWF_A"/>
</dbReference>
<name>A0A9P6H4G8_9AGAM</name>
<evidence type="ECO:0000256" key="11">
    <source>
        <dbReference type="SAM" id="MobiDB-lite"/>
    </source>
</evidence>
<feature type="compositionally biased region" description="Acidic residues" evidence="11">
    <location>
        <begin position="4278"/>
        <end position="4287"/>
    </location>
</feature>
<feature type="compositionally biased region" description="Acidic residues" evidence="11">
    <location>
        <begin position="4360"/>
        <end position="4379"/>
    </location>
</feature>
<feature type="compositionally biased region" description="Basic and acidic residues" evidence="11">
    <location>
        <begin position="4425"/>
        <end position="4438"/>
    </location>
</feature>
<proteinExistence type="inferred from homology"/>
<keyword evidence="5" id="KW-0597">Phosphoprotein</keyword>
<evidence type="ECO:0000259" key="12">
    <source>
        <dbReference type="PROSITE" id="PS50234"/>
    </source>
</evidence>
<evidence type="ECO:0000256" key="7">
    <source>
        <dbReference type="ARBA" id="ARBA00022840"/>
    </source>
</evidence>
<evidence type="ECO:0000256" key="2">
    <source>
        <dbReference type="ARBA" id="ARBA00004642"/>
    </source>
</evidence>
<evidence type="ECO:0000256" key="6">
    <source>
        <dbReference type="ARBA" id="ARBA00022741"/>
    </source>
</evidence>
<dbReference type="SUPFAM" id="SSF52540">
    <property type="entry name" value="P-loop containing nucleoside triphosphate hydrolases"/>
    <property type="match status" value="6"/>
</dbReference>
<feature type="compositionally biased region" description="Acidic residues" evidence="11">
    <location>
        <begin position="4192"/>
        <end position="4223"/>
    </location>
</feature>
<dbReference type="Proteomes" id="UP000736335">
    <property type="component" value="Unassembled WGS sequence"/>
</dbReference>
<evidence type="ECO:0000256" key="1">
    <source>
        <dbReference type="ARBA" id="ARBA00004604"/>
    </source>
</evidence>
<dbReference type="Gene3D" id="3.40.50.300">
    <property type="entry name" value="P-loop containing nucleotide triphosphate hydrolases"/>
    <property type="match status" value="7"/>
</dbReference>